<dbReference type="EMBL" id="JAGGLI010000002">
    <property type="protein sequence ID" value="MBP2026573.1"/>
    <property type="molecule type" value="Genomic_DNA"/>
</dbReference>
<organism evidence="6 7">
    <name type="scientific">Acetoanaerobium pronyense</name>
    <dbReference type="NCBI Taxonomy" id="1482736"/>
    <lineage>
        <taxon>Bacteria</taxon>
        <taxon>Bacillati</taxon>
        <taxon>Bacillota</taxon>
        <taxon>Clostridia</taxon>
        <taxon>Peptostreptococcales</taxon>
        <taxon>Filifactoraceae</taxon>
        <taxon>Acetoanaerobium</taxon>
    </lineage>
</organism>
<comment type="caution">
    <text evidence="6">The sequence shown here is derived from an EMBL/GenBank/DDBJ whole genome shotgun (WGS) entry which is preliminary data.</text>
</comment>
<dbReference type="InterPro" id="IPR000914">
    <property type="entry name" value="SBP_5_dom"/>
</dbReference>
<dbReference type="InterPro" id="IPR039424">
    <property type="entry name" value="SBP_5"/>
</dbReference>
<keyword evidence="7" id="KW-1185">Reference proteome</keyword>
<evidence type="ECO:0000256" key="2">
    <source>
        <dbReference type="ARBA" id="ARBA00005695"/>
    </source>
</evidence>
<dbReference type="PANTHER" id="PTHR30290:SF10">
    <property type="entry name" value="PERIPLASMIC OLIGOPEPTIDE-BINDING PROTEIN-RELATED"/>
    <property type="match status" value="1"/>
</dbReference>
<comment type="subcellular location">
    <subcellularLocation>
        <location evidence="1">Cell envelope</location>
    </subcellularLocation>
</comment>
<dbReference type="Gene3D" id="3.40.190.10">
    <property type="entry name" value="Periplasmic binding protein-like II"/>
    <property type="match status" value="1"/>
</dbReference>
<accession>A0ABS4KFP6</accession>
<comment type="similarity">
    <text evidence="2">Belongs to the bacterial solute-binding protein 5 family.</text>
</comment>
<evidence type="ECO:0000256" key="4">
    <source>
        <dbReference type="ARBA" id="ARBA00022729"/>
    </source>
</evidence>
<dbReference type="SUPFAM" id="SSF53850">
    <property type="entry name" value="Periplasmic binding protein-like II"/>
    <property type="match status" value="1"/>
</dbReference>
<dbReference type="Pfam" id="PF00496">
    <property type="entry name" value="SBP_bac_5"/>
    <property type="match status" value="1"/>
</dbReference>
<protein>
    <submittedName>
        <fullName evidence="6">Oligopeptide transport system substrate-binding protein</fullName>
    </submittedName>
</protein>
<sequence>MKKIILILSFVLLFGFFVRSCTDQRLGNDGAVAEEYAPEAEVMTIRHSIGTEVKNLNPAFPLTFDEGNLFFNIYETIVKLDSNGNITQGSANSWEVSQDNLVYTFHLRDTMWSDGSKLTSRDFFNGFKYILERETESPFAYKLFPILNAKAFHDKLVDENELGINIVDDNTLEIILERPREDILKILTLPYFVPLKSEQRFQLKAEKESYPNVTNGKYFIDKESKEGFIILKRNPYHYDYDIEKDKDIIIELITIENSSNRISAFQTGVVDIASNILPKEGDYLMAEEGRYEFTGYGNFYYILNSSKYPFNDMSLRDIAVRSAQVELISEGVNGDGNLTSLDMLSSRINQNIYSKIESQILDRQIINQGQNIDLGLLFRESGFIDRISILSFEEEKDIKTAIALKSVLEKTLGIGVDLNISSMRDIPKEELINYDIIQYPGFENIGSILDVMEFWIWNYPEISLEISEELEAEIIQRDISPNEEDYLELLVEIGNEINEGNVFLPVYNKSTTNLIKPYIQGLDISKHGFLLYDNIMIEKK</sequence>
<gene>
    <name evidence="6" type="ORF">J2Z35_000362</name>
</gene>
<evidence type="ECO:0000256" key="3">
    <source>
        <dbReference type="ARBA" id="ARBA00022448"/>
    </source>
</evidence>
<reference evidence="6 7" key="1">
    <citation type="submission" date="2021-03" db="EMBL/GenBank/DDBJ databases">
        <title>Genomic Encyclopedia of Type Strains, Phase IV (KMG-IV): sequencing the most valuable type-strain genomes for metagenomic binning, comparative biology and taxonomic classification.</title>
        <authorList>
            <person name="Goeker M."/>
        </authorList>
    </citation>
    <scope>NUCLEOTIDE SEQUENCE [LARGE SCALE GENOMIC DNA]</scope>
    <source>
        <strain evidence="6 7">DSM 27512</strain>
    </source>
</reference>
<keyword evidence="3" id="KW-0813">Transport</keyword>
<dbReference type="Gene3D" id="3.10.105.10">
    <property type="entry name" value="Dipeptide-binding Protein, Domain 3"/>
    <property type="match status" value="1"/>
</dbReference>
<feature type="domain" description="Solute-binding protein family 5" evidence="5">
    <location>
        <begin position="87"/>
        <end position="316"/>
    </location>
</feature>
<dbReference type="Proteomes" id="UP001314903">
    <property type="component" value="Unassembled WGS sequence"/>
</dbReference>
<dbReference type="RefSeq" id="WP_209658757.1">
    <property type="nucleotide sequence ID" value="NZ_JAGGLI010000002.1"/>
</dbReference>
<name>A0ABS4KFP6_9FIRM</name>
<evidence type="ECO:0000256" key="1">
    <source>
        <dbReference type="ARBA" id="ARBA00004196"/>
    </source>
</evidence>
<evidence type="ECO:0000313" key="6">
    <source>
        <dbReference type="EMBL" id="MBP2026573.1"/>
    </source>
</evidence>
<proteinExistence type="inferred from homology"/>
<dbReference type="PANTHER" id="PTHR30290">
    <property type="entry name" value="PERIPLASMIC BINDING COMPONENT OF ABC TRANSPORTER"/>
    <property type="match status" value="1"/>
</dbReference>
<evidence type="ECO:0000313" key="7">
    <source>
        <dbReference type="Proteomes" id="UP001314903"/>
    </source>
</evidence>
<keyword evidence="4" id="KW-0732">Signal</keyword>
<evidence type="ECO:0000259" key="5">
    <source>
        <dbReference type="Pfam" id="PF00496"/>
    </source>
</evidence>
<dbReference type="Gene3D" id="3.90.76.10">
    <property type="entry name" value="Dipeptide-binding Protein, Domain 1"/>
    <property type="match status" value="1"/>
</dbReference>